<sequence>MLKRLGKTITNNFSLKILAVILAVVLWVVVINIDDPTTSKTYTTNVVAENTDYITSQNKYYEPLDSSNVVSFRVSAARSVHDELSNADFSATADMENIEYDEGSGIYRVPVTITAKRYSNKVSVVSKQLYLEVALEDRGTCQKAITAATKGTVMNGCALGTVQIVGSNLLKVSGPASIVSQIDTAVATINVDGMSTDVTDSVVPVLYDADGNVIDTTKLTLSLSTVNISAQILNTKDVPLEFEAKGEPADGYVLTGVESSLDTVCIKGEAATLNTVSKITIPQEVLDISGITEDLTTTVDISSYLPSGTSLVLNSDAKVEVIAKVEPVVSATYEIPAANFTIQNVRDGYNANYLESTVAVEISGAESELAGISAKDITGTADASNLGAGEHHLNVEITLAQEHCWVTGTVTLPVTITDHNTAEAGTTDDADATDSESKITDTAGTAAAGDAAEKSDKTDKTDKTVTENSTAGSDVERSSNNP</sequence>
<evidence type="ECO:0000256" key="1">
    <source>
        <dbReference type="SAM" id="MobiDB-lite"/>
    </source>
</evidence>
<feature type="compositionally biased region" description="Basic and acidic residues" evidence="1">
    <location>
        <begin position="451"/>
        <end position="465"/>
    </location>
</feature>
<gene>
    <name evidence="3" type="ORF">DWX93_06870</name>
</gene>
<dbReference type="Gene3D" id="2.170.120.30">
    <property type="match status" value="2"/>
</dbReference>
<dbReference type="AlphaFoldDB" id="A0A395V8A8"/>
<keyword evidence="2" id="KW-0472">Membrane</keyword>
<dbReference type="RefSeq" id="WP_118097100.1">
    <property type="nucleotide sequence ID" value="NZ_QRVL01000003.1"/>
</dbReference>
<comment type="caution">
    <text evidence="3">The sequence shown here is derived from an EMBL/GenBank/DDBJ whole genome shotgun (WGS) entry which is preliminary data.</text>
</comment>
<proteinExistence type="predicted"/>
<evidence type="ECO:0000256" key="2">
    <source>
        <dbReference type="SAM" id="Phobius"/>
    </source>
</evidence>
<dbReference type="Pfam" id="PF07949">
    <property type="entry name" value="YbbR"/>
    <property type="match status" value="2"/>
</dbReference>
<reference evidence="3 4" key="1">
    <citation type="submission" date="2018-08" db="EMBL/GenBank/DDBJ databases">
        <title>A genome reference for cultivated species of the human gut microbiota.</title>
        <authorList>
            <person name="Zou Y."/>
            <person name="Xue W."/>
            <person name="Luo G."/>
        </authorList>
    </citation>
    <scope>NUCLEOTIDE SEQUENCE [LARGE SCALE GENOMIC DNA]</scope>
    <source>
        <strain evidence="3 4">AF22-12AC</strain>
    </source>
</reference>
<feature type="transmembrane region" description="Helical" evidence="2">
    <location>
        <begin position="12"/>
        <end position="33"/>
    </location>
</feature>
<feature type="region of interest" description="Disordered" evidence="1">
    <location>
        <begin position="422"/>
        <end position="482"/>
    </location>
</feature>
<evidence type="ECO:0008006" key="5">
    <source>
        <dbReference type="Google" id="ProtNLM"/>
    </source>
</evidence>
<keyword evidence="2" id="KW-1133">Transmembrane helix</keyword>
<keyword evidence="2" id="KW-0812">Transmembrane</keyword>
<dbReference type="InterPro" id="IPR012505">
    <property type="entry name" value="YbbR"/>
</dbReference>
<dbReference type="EMBL" id="QRVL01000003">
    <property type="protein sequence ID" value="RGS41363.1"/>
    <property type="molecule type" value="Genomic_DNA"/>
</dbReference>
<dbReference type="Proteomes" id="UP000266172">
    <property type="component" value="Unassembled WGS sequence"/>
</dbReference>
<feature type="compositionally biased region" description="Low complexity" evidence="1">
    <location>
        <begin position="440"/>
        <end position="450"/>
    </location>
</feature>
<accession>A0A395V8A8</accession>
<dbReference type="PANTHER" id="PTHR37804">
    <property type="entry name" value="CDAA REGULATORY PROTEIN CDAR"/>
    <property type="match status" value="1"/>
</dbReference>
<dbReference type="InterPro" id="IPR053154">
    <property type="entry name" value="c-di-AMP_regulator"/>
</dbReference>
<dbReference type="Gene3D" id="2.170.120.40">
    <property type="entry name" value="YbbR-like domain"/>
    <property type="match status" value="2"/>
</dbReference>
<evidence type="ECO:0000313" key="4">
    <source>
        <dbReference type="Proteomes" id="UP000266172"/>
    </source>
</evidence>
<name>A0A395V8A8_9FIRM</name>
<protein>
    <recommendedName>
        <fullName evidence="5">YbbR family protein</fullName>
    </recommendedName>
</protein>
<dbReference type="PANTHER" id="PTHR37804:SF1">
    <property type="entry name" value="CDAA REGULATORY PROTEIN CDAR"/>
    <property type="match status" value="1"/>
</dbReference>
<evidence type="ECO:0000313" key="3">
    <source>
        <dbReference type="EMBL" id="RGS41363.1"/>
    </source>
</evidence>
<organism evidence="3 4">
    <name type="scientific">Roseburia hominis</name>
    <dbReference type="NCBI Taxonomy" id="301301"/>
    <lineage>
        <taxon>Bacteria</taxon>
        <taxon>Bacillati</taxon>
        <taxon>Bacillota</taxon>
        <taxon>Clostridia</taxon>
        <taxon>Lachnospirales</taxon>
        <taxon>Lachnospiraceae</taxon>
        <taxon>Roseburia</taxon>
    </lineage>
</organism>
<feature type="compositionally biased region" description="Polar residues" evidence="1">
    <location>
        <begin position="466"/>
        <end position="482"/>
    </location>
</feature>